<evidence type="ECO:0000256" key="1">
    <source>
        <dbReference type="ARBA" id="ARBA00001043"/>
    </source>
</evidence>
<dbReference type="InterPro" id="IPR023416">
    <property type="entry name" value="Transthyretin/HIU_hydrolase_d"/>
</dbReference>
<evidence type="ECO:0000256" key="10">
    <source>
        <dbReference type="RuleBase" id="RU361270"/>
    </source>
</evidence>
<evidence type="ECO:0000256" key="4">
    <source>
        <dbReference type="ARBA" id="ARBA00011881"/>
    </source>
</evidence>
<evidence type="ECO:0000256" key="8">
    <source>
        <dbReference type="ARBA" id="ARBA00022801"/>
    </source>
</evidence>
<evidence type="ECO:0000256" key="2">
    <source>
        <dbReference type="ARBA" id="ARBA00002704"/>
    </source>
</evidence>
<dbReference type="GO" id="GO:0033971">
    <property type="term" value="F:hydroxyisourate hydrolase activity"/>
    <property type="evidence" value="ECO:0007669"/>
    <property type="project" value="UniProtKB-EC"/>
</dbReference>
<evidence type="ECO:0000313" key="13">
    <source>
        <dbReference type="Proteomes" id="UP000238270"/>
    </source>
</evidence>
<accession>A0A2S6Z4P2</accession>
<dbReference type="SMART" id="SM00095">
    <property type="entry name" value="TR_THY"/>
    <property type="match status" value="1"/>
</dbReference>
<proteinExistence type="inferred from homology"/>
<dbReference type="EMBL" id="MIGV01000010">
    <property type="protein sequence ID" value="PPT76232.1"/>
    <property type="molecule type" value="Genomic_DNA"/>
</dbReference>
<gene>
    <name evidence="12" type="primary">uraH</name>
    <name evidence="12" type="ORF">XaplCFBP3122_10925</name>
</gene>
<dbReference type="InterPro" id="IPR023419">
    <property type="entry name" value="Transthyretin_CS"/>
</dbReference>
<dbReference type="PRINTS" id="PR00189">
    <property type="entry name" value="TRNSTHYRETIN"/>
</dbReference>
<dbReference type="PANTHER" id="PTHR10395:SF7">
    <property type="entry name" value="5-HYDROXYISOURATE HYDROLASE"/>
    <property type="match status" value="1"/>
</dbReference>
<dbReference type="Gene3D" id="2.60.40.180">
    <property type="entry name" value="Transthyretin/hydroxyisourate hydrolase domain"/>
    <property type="match status" value="1"/>
</dbReference>
<dbReference type="AlphaFoldDB" id="A0A2S6Z4P2"/>
<evidence type="ECO:0000259" key="11">
    <source>
        <dbReference type="SMART" id="SM00095"/>
    </source>
</evidence>
<feature type="binding site" evidence="9">
    <location>
        <position position="50"/>
    </location>
    <ligand>
        <name>substrate</name>
    </ligand>
</feature>
<dbReference type="GO" id="GO:0006144">
    <property type="term" value="P:purine nucleobase metabolic process"/>
    <property type="evidence" value="ECO:0007669"/>
    <property type="project" value="UniProtKB-KW"/>
</dbReference>
<keyword evidence="8 10" id="KW-0378">Hydrolase</keyword>
<evidence type="ECO:0000256" key="9">
    <source>
        <dbReference type="PIRSR" id="PIRSR600895-51"/>
    </source>
</evidence>
<dbReference type="Proteomes" id="UP000238270">
    <property type="component" value="Unassembled WGS sequence"/>
</dbReference>
<dbReference type="RefSeq" id="WP_104598078.1">
    <property type="nucleotide sequence ID" value="NZ_MIGV01000010.1"/>
</dbReference>
<evidence type="ECO:0000313" key="12">
    <source>
        <dbReference type="EMBL" id="PPT76232.1"/>
    </source>
</evidence>
<dbReference type="PANTHER" id="PTHR10395">
    <property type="entry name" value="URICASE AND TRANSTHYRETIN-RELATED"/>
    <property type="match status" value="1"/>
</dbReference>
<dbReference type="SUPFAM" id="SSF49472">
    <property type="entry name" value="Transthyretin (synonym: prealbumin)"/>
    <property type="match status" value="1"/>
</dbReference>
<name>A0A2S6Z4P2_9XANT</name>
<dbReference type="InterPro" id="IPR036817">
    <property type="entry name" value="Transthyretin/HIU_hydrolase_sf"/>
</dbReference>
<comment type="similarity">
    <text evidence="3 10">Belongs to the transthyretin family. 5-hydroxyisourate hydrolase subfamily.</text>
</comment>
<protein>
    <recommendedName>
        <fullName evidence="6 10">5-hydroxyisourate hydrolase</fullName>
        <shortName evidence="10">HIU hydrolase</shortName>
        <shortName evidence="10">HIUHase</shortName>
        <ecNumber evidence="5 10">3.5.2.17</ecNumber>
    </recommendedName>
</protein>
<dbReference type="InterPro" id="IPR000895">
    <property type="entry name" value="Transthyretin/HIU_hydrolase"/>
</dbReference>
<comment type="function">
    <text evidence="2">Catalyzes the hydrolysis of 5-hydroxyisourate (HIU) to 2-oxo-4-hydroxy-4-carboxy-5-ureidoimidazoline (OHCU).</text>
</comment>
<dbReference type="EC" id="3.5.2.17" evidence="5 10"/>
<comment type="catalytic activity">
    <reaction evidence="1 10">
        <text>5-hydroxyisourate + H2O = 5-hydroxy-2-oxo-4-ureido-2,5-dihydro-1H-imidazole-5-carboxylate + H(+)</text>
        <dbReference type="Rhea" id="RHEA:23736"/>
        <dbReference type="ChEBI" id="CHEBI:15377"/>
        <dbReference type="ChEBI" id="CHEBI:15378"/>
        <dbReference type="ChEBI" id="CHEBI:18072"/>
        <dbReference type="ChEBI" id="CHEBI:58639"/>
        <dbReference type="EC" id="3.5.2.17"/>
    </reaction>
</comment>
<feature type="binding site" evidence="9">
    <location>
        <position position="116"/>
    </location>
    <ligand>
        <name>substrate</name>
    </ligand>
</feature>
<comment type="caution">
    <text evidence="12">The sequence shown here is derived from an EMBL/GenBank/DDBJ whole genome shotgun (WGS) entry which is preliminary data.</text>
</comment>
<evidence type="ECO:0000256" key="6">
    <source>
        <dbReference type="ARBA" id="ARBA00017539"/>
    </source>
</evidence>
<organism evidence="12 13">
    <name type="scientific">Xanthomonas arboricola pv. populi</name>
    <dbReference type="NCBI Taxonomy" id="487823"/>
    <lineage>
        <taxon>Bacteria</taxon>
        <taxon>Pseudomonadati</taxon>
        <taxon>Pseudomonadota</taxon>
        <taxon>Gammaproteobacteria</taxon>
        <taxon>Lysobacterales</taxon>
        <taxon>Lysobacteraceae</taxon>
        <taxon>Xanthomonas</taxon>
    </lineage>
</organism>
<keyword evidence="7 10" id="KW-0659">Purine metabolism</keyword>
<dbReference type="Pfam" id="PF00576">
    <property type="entry name" value="Transthyretin"/>
    <property type="match status" value="1"/>
</dbReference>
<feature type="domain" description="Transthyretin/hydroxyisourate hydrolase" evidence="11">
    <location>
        <begin position="8"/>
        <end position="118"/>
    </location>
</feature>
<comment type="subunit">
    <text evidence="4 10">Homotetramer.</text>
</comment>
<dbReference type="PROSITE" id="PS00769">
    <property type="entry name" value="TRANSTHYRETIN_2"/>
    <property type="match status" value="1"/>
</dbReference>
<feature type="binding site" evidence="9">
    <location>
        <position position="16"/>
    </location>
    <ligand>
        <name>substrate</name>
    </ligand>
</feature>
<dbReference type="CDD" id="cd05822">
    <property type="entry name" value="TLP_HIUase"/>
    <property type="match status" value="1"/>
</dbReference>
<evidence type="ECO:0000256" key="5">
    <source>
        <dbReference type="ARBA" id="ARBA00012609"/>
    </source>
</evidence>
<dbReference type="InterPro" id="IPR014306">
    <property type="entry name" value="Hydroxyisourate_hydrolase"/>
</dbReference>
<evidence type="ECO:0000256" key="3">
    <source>
        <dbReference type="ARBA" id="ARBA00009850"/>
    </source>
</evidence>
<dbReference type="NCBIfam" id="TIGR02962">
    <property type="entry name" value="hdxy_isourate"/>
    <property type="match status" value="1"/>
</dbReference>
<reference evidence="12 13" key="1">
    <citation type="submission" date="2016-08" db="EMBL/GenBank/DDBJ databases">
        <title>Evolution of the type three secretion system and type three effector repertoires in Xanthomonas.</title>
        <authorList>
            <person name="Merda D."/>
            <person name="Briand M."/>
            <person name="Bosis E."/>
            <person name="Rousseau C."/>
            <person name="Portier P."/>
            <person name="Jacques M.-A."/>
            <person name="Fischer-Le Saux M."/>
        </authorList>
    </citation>
    <scope>NUCLEOTIDE SEQUENCE [LARGE SCALE GENOMIC DNA]</scope>
    <source>
        <strain evidence="12 13">CFBP 3122</strain>
    </source>
</reference>
<evidence type="ECO:0000256" key="7">
    <source>
        <dbReference type="ARBA" id="ARBA00022631"/>
    </source>
</evidence>
<sequence>MAATDPGGGMSTLSTHVLDTATGRPAAGIALRLFAGATLHFAGVTNQDGRCPELAALTLQPGRYRLEFEVAGYWRAAGTALADPPFLEQVPIAFGIADDGHYHVPLLLSPYGYSTYRGS</sequence>